<dbReference type="PANTHER" id="PTHR42776">
    <property type="entry name" value="SERINE PEPTIDASE S9 FAMILY MEMBER"/>
    <property type="match status" value="1"/>
</dbReference>
<gene>
    <name evidence="4" type="ORF">HQ35_03755</name>
</gene>
<accession>A0A0A2EZQ0</accession>
<comment type="caution">
    <text evidence="4">The sequence shown here is derived from an EMBL/GenBank/DDBJ whole genome shotgun (WGS) entry which is preliminary data.</text>
</comment>
<dbReference type="PANTHER" id="PTHR42776:SF27">
    <property type="entry name" value="DIPEPTIDYL PEPTIDASE FAMILY MEMBER 6"/>
    <property type="match status" value="1"/>
</dbReference>
<dbReference type="InterPro" id="IPR029058">
    <property type="entry name" value="AB_hydrolase_fold"/>
</dbReference>
<feature type="signal peptide" evidence="2">
    <location>
        <begin position="1"/>
        <end position="22"/>
    </location>
</feature>
<evidence type="ECO:0000256" key="2">
    <source>
        <dbReference type="SAM" id="SignalP"/>
    </source>
</evidence>
<dbReference type="InterPro" id="IPR001375">
    <property type="entry name" value="Peptidase_S9_cat"/>
</dbReference>
<dbReference type="STRING" id="36874.HQ34_04355"/>
<keyword evidence="5" id="KW-1185">Reference proteome</keyword>
<dbReference type="OrthoDB" id="9812921at2"/>
<evidence type="ECO:0000256" key="1">
    <source>
        <dbReference type="ARBA" id="ARBA00022801"/>
    </source>
</evidence>
<dbReference type="InterPro" id="IPR011042">
    <property type="entry name" value="6-blade_b-propeller_TolB-like"/>
</dbReference>
<dbReference type="Gene3D" id="3.40.50.1820">
    <property type="entry name" value="alpha/beta hydrolase"/>
    <property type="match status" value="1"/>
</dbReference>
<organism evidence="4 5">
    <name type="scientific">Porphyromonas cangingivalis</name>
    <dbReference type="NCBI Taxonomy" id="36874"/>
    <lineage>
        <taxon>Bacteria</taxon>
        <taxon>Pseudomonadati</taxon>
        <taxon>Bacteroidota</taxon>
        <taxon>Bacteroidia</taxon>
        <taxon>Bacteroidales</taxon>
        <taxon>Porphyromonadaceae</taxon>
        <taxon>Porphyromonas</taxon>
    </lineage>
</organism>
<dbReference type="AlphaFoldDB" id="A0A0A2EZQ0"/>
<dbReference type="Gene3D" id="2.120.10.30">
    <property type="entry name" value="TolB, C-terminal domain"/>
    <property type="match status" value="2"/>
</dbReference>
<dbReference type="GO" id="GO:0006508">
    <property type="term" value="P:proteolysis"/>
    <property type="evidence" value="ECO:0007669"/>
    <property type="project" value="InterPro"/>
</dbReference>
<protein>
    <recommendedName>
        <fullName evidence="3">Peptidase S9 prolyl oligopeptidase catalytic domain-containing protein</fullName>
    </recommendedName>
</protein>
<feature type="domain" description="Peptidase S9 prolyl oligopeptidase catalytic" evidence="3">
    <location>
        <begin position="634"/>
        <end position="839"/>
    </location>
</feature>
<feature type="chain" id="PRO_5001986448" description="Peptidase S9 prolyl oligopeptidase catalytic domain-containing protein" evidence="2">
    <location>
        <begin position="23"/>
        <end position="853"/>
    </location>
</feature>
<dbReference type="GO" id="GO:0004252">
    <property type="term" value="F:serine-type endopeptidase activity"/>
    <property type="evidence" value="ECO:0007669"/>
    <property type="project" value="TreeGrafter"/>
</dbReference>
<dbReference type="eggNOG" id="COG1506">
    <property type="taxonomic scope" value="Bacteria"/>
</dbReference>
<keyword evidence="1" id="KW-0378">Hydrolase</keyword>
<evidence type="ECO:0000259" key="3">
    <source>
        <dbReference type="Pfam" id="PF00326"/>
    </source>
</evidence>
<dbReference type="EMBL" id="JQJD01000023">
    <property type="protein sequence ID" value="KGN81764.1"/>
    <property type="molecule type" value="Genomic_DNA"/>
</dbReference>
<evidence type="ECO:0000313" key="5">
    <source>
        <dbReference type="Proteomes" id="UP000030125"/>
    </source>
</evidence>
<proteinExistence type="predicted"/>
<dbReference type="Proteomes" id="UP000030125">
    <property type="component" value="Unassembled WGS sequence"/>
</dbReference>
<keyword evidence="2" id="KW-0732">Signal</keyword>
<name>A0A0A2EZQ0_PORCN</name>
<reference evidence="4 5" key="1">
    <citation type="submission" date="2014-08" db="EMBL/GenBank/DDBJ databases">
        <title>Porphyromonas cangingivalis strain:COT-109_OH1386 Genome sequencing.</title>
        <authorList>
            <person name="Wallis C."/>
            <person name="Deusch O."/>
            <person name="O'Flynn C."/>
            <person name="Davis I."/>
            <person name="Jospin G."/>
            <person name="Darling A.E."/>
            <person name="Coil D.A."/>
            <person name="Alexiev A."/>
            <person name="Horsfall A."/>
            <person name="Kirkwood N."/>
            <person name="Harris S."/>
            <person name="Eisen J.A."/>
        </authorList>
    </citation>
    <scope>NUCLEOTIDE SEQUENCE [LARGE SCALE GENOMIC DNA]</scope>
    <source>
        <strain evidence="5">COT-109 OH1386</strain>
    </source>
</reference>
<dbReference type="RefSeq" id="WP_036851154.1">
    <property type="nucleotide sequence ID" value="NZ_JQJD01000023.1"/>
</dbReference>
<dbReference type="eggNOG" id="COG0823">
    <property type="taxonomic scope" value="Bacteria"/>
</dbReference>
<dbReference type="SUPFAM" id="SSF53474">
    <property type="entry name" value="alpha/beta-Hydrolases"/>
    <property type="match status" value="1"/>
</dbReference>
<sequence length="853" mass="95736">MNSFSKFLILGLASSSMTMASAQEAKKTSPDTLSISNFRAFKTVAFRSPFMSDSIGINGEKYDANSLLGSSTFMNTKDKSARIVSADKSGFITTEKKNKADENVSYITTYATNINSSRYEKGSILIESTLPFRAFLDGKMIAQSDKAVHKDSIKTPQKASVTITPTAHQLVIRTIETSKDTIDMGIRVRYVSPHDGTGISATTDDTRYIDLDFMLHGDNLTRVSMSPSGKYMIMGKRTYFGGKHNVEYALYKGNKKIRTLGQVGSESWLPGKDKLYFTREKNGNRALVALDPETEQEEIIHSSIPQGNFSMSPSGRYLIFFDHKQGPKAGKHSTRVLGRGDREQNFRHRYFISLFDLQTGLYNPITYGFRTTALQDMSMDDSKLIFSVSEITTKRPFYTSDFIELDLRTMKADTLFKKTSEISEVSYTSKPGILLVQGTADAFGGIGRNLPEGAIANTYDKQMYLYNANSKKPSTLTKDFNPSINNVYISPKLFNIYFTAEDEDRMTLYSCDLGSGKITKLSHKEDYVRSFGVSEDGKIMAYIGQSMNNSDRMYLISGRNNKEELVYDLSALKLKDYKVGVGKVWDFTMPNGDVVPGRFYLPPNFDANKKYPLIVYYYGGTAPTSRIFENAYSPHLYTSQDYVVYIVNPSGTTGYGQEYASRHVNAWGKRTADEIVASVKGFCAAHSFVNDKKIGCMGASYGGFMTQYLQTITDIFAAAISHAGISALSSYWGEGFWGVGYSTVASADSYPWNNPDLYVRQSPLFNADKIKTPLLLLHGTVDTNVPDGESVQMYNALKILGKEVEFIRIHNQDHFILEEPKRIEWTNSIFAWFAKWLKDDPTWWDDMHPKVNL</sequence>
<dbReference type="Pfam" id="PF00326">
    <property type="entry name" value="Peptidase_S9"/>
    <property type="match status" value="1"/>
</dbReference>
<evidence type="ECO:0000313" key="4">
    <source>
        <dbReference type="EMBL" id="KGN81764.1"/>
    </source>
</evidence>
<dbReference type="SUPFAM" id="SSF69304">
    <property type="entry name" value="Tricorn protease N-terminal domain"/>
    <property type="match status" value="1"/>
</dbReference>